<dbReference type="Proteomes" id="UP000654075">
    <property type="component" value="Unassembled WGS sequence"/>
</dbReference>
<evidence type="ECO:0000313" key="3">
    <source>
        <dbReference type="Proteomes" id="UP000654075"/>
    </source>
</evidence>
<evidence type="ECO:0000313" key="2">
    <source>
        <dbReference type="EMBL" id="CAE8674224.1"/>
    </source>
</evidence>
<keyword evidence="3" id="KW-1185">Reference proteome</keyword>
<proteinExistence type="predicted"/>
<evidence type="ECO:0008006" key="4">
    <source>
        <dbReference type="Google" id="ProtNLM"/>
    </source>
</evidence>
<comment type="caution">
    <text evidence="1">The sequence shown here is derived from an EMBL/GenBank/DDBJ whole genome shotgun (WGS) entry which is preliminary data.</text>
</comment>
<reference evidence="1" key="1">
    <citation type="submission" date="2021-02" db="EMBL/GenBank/DDBJ databases">
        <authorList>
            <person name="Dougan E. K."/>
            <person name="Rhodes N."/>
            <person name="Thang M."/>
            <person name="Chan C."/>
        </authorList>
    </citation>
    <scope>NUCLEOTIDE SEQUENCE</scope>
</reference>
<protein>
    <recommendedName>
        <fullName evidence="4">Regulatory protein RecX</fullName>
    </recommendedName>
</protein>
<name>A0A813D5U2_POLGL</name>
<sequence>VFGLAAVEMSEDQLGALQAAIASGDIQAASSLARALALSKTIVTAEIDHGAAAASVRRQFQVQLIAKGYPPAKVAQALRRGDDQTLAEACAWLDTVSTACPGRHLGRQTL</sequence>
<dbReference type="EMBL" id="CAJNNW010024784">
    <property type="protein sequence ID" value="CAE8674224.1"/>
    <property type="molecule type" value="Genomic_DNA"/>
</dbReference>
<feature type="non-terminal residue" evidence="1">
    <location>
        <position position="1"/>
    </location>
</feature>
<accession>A0A813D5U2</accession>
<dbReference type="Proteomes" id="UP000626109">
    <property type="component" value="Unassembled WGS sequence"/>
</dbReference>
<organism evidence="1 3">
    <name type="scientific">Polarella glacialis</name>
    <name type="common">Dinoflagellate</name>
    <dbReference type="NCBI Taxonomy" id="89957"/>
    <lineage>
        <taxon>Eukaryota</taxon>
        <taxon>Sar</taxon>
        <taxon>Alveolata</taxon>
        <taxon>Dinophyceae</taxon>
        <taxon>Suessiales</taxon>
        <taxon>Suessiaceae</taxon>
        <taxon>Polarella</taxon>
    </lineage>
</organism>
<dbReference type="AlphaFoldDB" id="A0A813D5U2"/>
<dbReference type="EMBL" id="CAJNNV010000216">
    <property type="protein sequence ID" value="CAE8581832.1"/>
    <property type="molecule type" value="Genomic_DNA"/>
</dbReference>
<gene>
    <name evidence="1" type="ORF">PGLA1383_LOCUS845</name>
    <name evidence="2" type="ORF">PGLA2088_LOCUS18875</name>
</gene>
<evidence type="ECO:0000313" key="1">
    <source>
        <dbReference type="EMBL" id="CAE8581832.1"/>
    </source>
</evidence>